<feature type="region of interest" description="Disordered" evidence="1">
    <location>
        <begin position="1"/>
        <end position="72"/>
    </location>
</feature>
<protein>
    <submittedName>
        <fullName evidence="2">Uncharacterized protein</fullName>
    </submittedName>
</protein>
<accession>B4FL03</accession>
<dbReference type="AlphaFoldDB" id="B4FL03"/>
<organism evidence="2">
    <name type="scientific">Zea mays</name>
    <name type="common">Maize</name>
    <dbReference type="NCBI Taxonomy" id="4577"/>
    <lineage>
        <taxon>Eukaryota</taxon>
        <taxon>Viridiplantae</taxon>
        <taxon>Streptophyta</taxon>
        <taxon>Embryophyta</taxon>
        <taxon>Tracheophyta</taxon>
        <taxon>Spermatophyta</taxon>
        <taxon>Magnoliopsida</taxon>
        <taxon>Liliopsida</taxon>
        <taxon>Poales</taxon>
        <taxon>Poaceae</taxon>
        <taxon>PACMAD clade</taxon>
        <taxon>Panicoideae</taxon>
        <taxon>Andropogonodae</taxon>
        <taxon>Andropogoneae</taxon>
        <taxon>Tripsacinae</taxon>
        <taxon>Zea</taxon>
    </lineage>
</organism>
<name>B4FL03_MAIZE</name>
<evidence type="ECO:0000256" key="1">
    <source>
        <dbReference type="SAM" id="MobiDB-lite"/>
    </source>
</evidence>
<feature type="compositionally biased region" description="Acidic residues" evidence="1">
    <location>
        <begin position="1"/>
        <end position="10"/>
    </location>
</feature>
<proteinExistence type="evidence at transcript level"/>
<feature type="compositionally biased region" description="Basic and acidic residues" evidence="1">
    <location>
        <begin position="34"/>
        <end position="49"/>
    </location>
</feature>
<reference evidence="2" key="1">
    <citation type="journal article" date="2009" name="PLoS Genet.">
        <title>Sequencing, mapping, and analysis of 27,455 maize full-length cDNAs.</title>
        <authorList>
            <person name="Soderlund C."/>
            <person name="Descour A."/>
            <person name="Kudrna D."/>
            <person name="Bomhoff M."/>
            <person name="Boyd L."/>
            <person name="Currie J."/>
            <person name="Angelova A."/>
            <person name="Collura K."/>
            <person name="Wissotski M."/>
            <person name="Ashley E."/>
            <person name="Morrow D."/>
            <person name="Fernandes J."/>
            <person name="Walbot V."/>
            <person name="Yu Y."/>
        </authorList>
    </citation>
    <scope>NUCLEOTIDE SEQUENCE</scope>
    <source>
        <strain evidence="2">B73</strain>
    </source>
</reference>
<sequence>MRAGPGDEEGLPCAGEAAGRRGGGWRGQARRRRQEGQEGQESKQAEGQRRLRGPGREAGVAGAREPARARRRLPVLRGAPGAELLQRGAPGAELLQRGAPELERGVLRARGRGAVRRVPAHGAGGVHVRPAGHAGV</sequence>
<evidence type="ECO:0000313" key="2">
    <source>
        <dbReference type="EMBL" id="ACF82796.1"/>
    </source>
</evidence>
<dbReference type="EMBL" id="BT037791">
    <property type="protein sequence ID" value="ACF82796.1"/>
    <property type="molecule type" value="mRNA"/>
</dbReference>